<accession>A0A2N9H9R2</accession>
<protein>
    <submittedName>
        <fullName evidence="1">Uncharacterized protein</fullName>
    </submittedName>
</protein>
<organism evidence="1">
    <name type="scientific">Fagus sylvatica</name>
    <name type="common">Beechnut</name>
    <dbReference type="NCBI Taxonomy" id="28930"/>
    <lineage>
        <taxon>Eukaryota</taxon>
        <taxon>Viridiplantae</taxon>
        <taxon>Streptophyta</taxon>
        <taxon>Embryophyta</taxon>
        <taxon>Tracheophyta</taxon>
        <taxon>Spermatophyta</taxon>
        <taxon>Magnoliopsida</taxon>
        <taxon>eudicotyledons</taxon>
        <taxon>Gunneridae</taxon>
        <taxon>Pentapetalae</taxon>
        <taxon>rosids</taxon>
        <taxon>fabids</taxon>
        <taxon>Fagales</taxon>
        <taxon>Fagaceae</taxon>
        <taxon>Fagus</taxon>
    </lineage>
</organism>
<proteinExistence type="predicted"/>
<sequence length="57" mass="6319">MISGEVESYGELVVLEQLGMVEEEDQLPWGGIRVAWDKVCLPKREGGAWLEESAGLE</sequence>
<dbReference type="AlphaFoldDB" id="A0A2N9H9R2"/>
<dbReference type="EMBL" id="OIVN01003041">
    <property type="protein sequence ID" value="SPD08390.1"/>
    <property type="molecule type" value="Genomic_DNA"/>
</dbReference>
<name>A0A2N9H9R2_FAGSY</name>
<gene>
    <name evidence="1" type="ORF">FSB_LOCUS36272</name>
</gene>
<reference evidence="1" key="1">
    <citation type="submission" date="2018-02" db="EMBL/GenBank/DDBJ databases">
        <authorList>
            <person name="Cohen D.B."/>
            <person name="Kent A.D."/>
        </authorList>
    </citation>
    <scope>NUCLEOTIDE SEQUENCE</scope>
</reference>
<evidence type="ECO:0000313" key="1">
    <source>
        <dbReference type="EMBL" id="SPD08390.1"/>
    </source>
</evidence>